<evidence type="ECO:0000256" key="7">
    <source>
        <dbReference type="SAM" id="Phobius"/>
    </source>
</evidence>
<feature type="transmembrane region" description="Helical" evidence="7">
    <location>
        <begin position="90"/>
        <end position="113"/>
    </location>
</feature>
<proteinExistence type="inferred from homology"/>
<dbReference type="Pfam" id="PF03773">
    <property type="entry name" value="ArsP_1"/>
    <property type="match status" value="1"/>
</dbReference>
<accession>A0A398CM90</accession>
<organism evidence="8 9">
    <name type="scientific">Cohnella faecalis</name>
    <dbReference type="NCBI Taxonomy" id="2315694"/>
    <lineage>
        <taxon>Bacteria</taxon>
        <taxon>Bacillati</taxon>
        <taxon>Bacillota</taxon>
        <taxon>Bacilli</taxon>
        <taxon>Bacillales</taxon>
        <taxon>Paenibacillaceae</taxon>
        <taxon>Cohnella</taxon>
    </lineage>
</organism>
<evidence type="ECO:0000256" key="1">
    <source>
        <dbReference type="ARBA" id="ARBA00004651"/>
    </source>
</evidence>
<evidence type="ECO:0000313" key="9">
    <source>
        <dbReference type="Proteomes" id="UP000266340"/>
    </source>
</evidence>
<feature type="transmembrane region" description="Helical" evidence="7">
    <location>
        <begin position="263"/>
        <end position="282"/>
    </location>
</feature>
<feature type="transmembrane region" description="Helical" evidence="7">
    <location>
        <begin position="231"/>
        <end position="251"/>
    </location>
</feature>
<evidence type="ECO:0000256" key="3">
    <source>
        <dbReference type="ARBA" id="ARBA00022475"/>
    </source>
</evidence>
<feature type="transmembrane region" description="Helical" evidence="7">
    <location>
        <begin position="125"/>
        <end position="149"/>
    </location>
</feature>
<comment type="caution">
    <text evidence="8">The sequence shown here is derived from an EMBL/GenBank/DDBJ whole genome shotgun (WGS) entry which is preliminary data.</text>
</comment>
<dbReference type="PANTHER" id="PTHR34184:SF4">
    <property type="entry name" value="UPF0718 PROTEIN YCGR"/>
    <property type="match status" value="1"/>
</dbReference>
<keyword evidence="4 7" id="KW-0812">Transmembrane</keyword>
<comment type="subcellular location">
    <subcellularLocation>
        <location evidence="1">Cell membrane</location>
        <topology evidence="1">Multi-pass membrane protein</topology>
    </subcellularLocation>
</comment>
<dbReference type="Proteomes" id="UP000266340">
    <property type="component" value="Unassembled WGS sequence"/>
</dbReference>
<evidence type="ECO:0000256" key="2">
    <source>
        <dbReference type="ARBA" id="ARBA00006386"/>
    </source>
</evidence>
<keyword evidence="5 7" id="KW-1133">Transmembrane helix</keyword>
<gene>
    <name evidence="8" type="ORF">D3H35_11040</name>
</gene>
<keyword evidence="9" id="KW-1185">Reference proteome</keyword>
<keyword evidence="6 7" id="KW-0472">Membrane</keyword>
<feature type="transmembrane region" description="Helical" evidence="7">
    <location>
        <begin position="155"/>
        <end position="175"/>
    </location>
</feature>
<evidence type="ECO:0000313" key="8">
    <source>
        <dbReference type="EMBL" id="RIE03565.1"/>
    </source>
</evidence>
<dbReference type="OrthoDB" id="9810876at2"/>
<evidence type="ECO:0000256" key="6">
    <source>
        <dbReference type="ARBA" id="ARBA00023136"/>
    </source>
</evidence>
<dbReference type="GO" id="GO:0005886">
    <property type="term" value="C:plasma membrane"/>
    <property type="evidence" value="ECO:0007669"/>
    <property type="project" value="UniProtKB-SubCell"/>
</dbReference>
<feature type="transmembrane region" description="Helical" evidence="7">
    <location>
        <begin position="46"/>
        <end position="70"/>
    </location>
</feature>
<feature type="transmembrane region" description="Helical" evidence="7">
    <location>
        <begin position="6"/>
        <end position="25"/>
    </location>
</feature>
<dbReference type="AlphaFoldDB" id="A0A398CM90"/>
<reference evidence="8 9" key="1">
    <citation type="submission" date="2018-09" db="EMBL/GenBank/DDBJ databases">
        <title>Cohnella cavernae sp. nov., isolated from a karst cave.</title>
        <authorList>
            <person name="Zhu H."/>
        </authorList>
    </citation>
    <scope>NUCLEOTIDE SEQUENCE [LARGE SCALE GENOMIC DNA]</scope>
    <source>
        <strain evidence="8 9">K2E09-144</strain>
    </source>
</reference>
<dbReference type="InterPro" id="IPR005524">
    <property type="entry name" value="DUF318"/>
</dbReference>
<comment type="similarity">
    <text evidence="2">Belongs to the UPF0718 family.</text>
</comment>
<dbReference type="EMBL" id="QXJM01000036">
    <property type="protein sequence ID" value="RIE03565.1"/>
    <property type="molecule type" value="Genomic_DNA"/>
</dbReference>
<keyword evidence="3" id="KW-1003">Cell membrane</keyword>
<evidence type="ECO:0000256" key="4">
    <source>
        <dbReference type="ARBA" id="ARBA00022692"/>
    </source>
</evidence>
<dbReference type="InterPro" id="IPR052923">
    <property type="entry name" value="UPF0718"/>
</dbReference>
<dbReference type="RefSeq" id="WP_119149289.1">
    <property type="nucleotide sequence ID" value="NZ_JBHSOV010000021.1"/>
</dbReference>
<evidence type="ECO:0000256" key="5">
    <source>
        <dbReference type="ARBA" id="ARBA00022989"/>
    </source>
</evidence>
<protein>
    <submittedName>
        <fullName evidence="8">Permease</fullName>
    </submittedName>
</protein>
<name>A0A398CM90_9BACL</name>
<dbReference type="PANTHER" id="PTHR34184">
    <property type="entry name" value="UPF0718 PROTEIN YCGR"/>
    <property type="match status" value="1"/>
</dbReference>
<feature type="transmembrane region" description="Helical" evidence="7">
    <location>
        <begin position="323"/>
        <end position="345"/>
    </location>
</feature>
<sequence>MPSSMFRWSIHLLTIGCLFMLYLIFTGQKIGSLTPLPSISADQWQSLKTVFVSIFLEALPFILLGVLVSSALNLFVSEDALRRVMPKNPVLAIVVACLFGILLPVCECGMIPIVRRLIRKGMPVYVGIAYILAAPIINPVTFFATYTAFRGQPDMAWERVAVGFAVALSLGLILYKSVKKNPLRVDAHHHHDHRDEHAHVHNHNHDHGRKGSRLLDVFTHASDEFFEMGKFLLIGAFLTAVIQTFVSRADLVDLGGGALGPHLLMMGFAYLISLCSTSDAFIASSFNGMFPKSALLTFLVFGPMLDFKNTLMMLAAFRTRFVLKLSLLIVVAVPVASIVLSRTLFHS</sequence>